<accession>A0ABN8B1L6</accession>
<protein>
    <submittedName>
        <fullName evidence="1">Uncharacterized protein</fullName>
    </submittedName>
</protein>
<organism evidence="1 2">
    <name type="scientific">Chilo suppressalis</name>
    <name type="common">Asiatic rice borer moth</name>
    <dbReference type="NCBI Taxonomy" id="168631"/>
    <lineage>
        <taxon>Eukaryota</taxon>
        <taxon>Metazoa</taxon>
        <taxon>Ecdysozoa</taxon>
        <taxon>Arthropoda</taxon>
        <taxon>Hexapoda</taxon>
        <taxon>Insecta</taxon>
        <taxon>Pterygota</taxon>
        <taxon>Neoptera</taxon>
        <taxon>Endopterygota</taxon>
        <taxon>Lepidoptera</taxon>
        <taxon>Glossata</taxon>
        <taxon>Ditrysia</taxon>
        <taxon>Pyraloidea</taxon>
        <taxon>Crambidae</taxon>
        <taxon>Crambinae</taxon>
        <taxon>Chilo</taxon>
    </lineage>
</organism>
<dbReference type="EMBL" id="OU963906">
    <property type="protein sequence ID" value="CAH0399263.1"/>
    <property type="molecule type" value="Genomic_DNA"/>
</dbReference>
<proteinExistence type="predicted"/>
<evidence type="ECO:0000313" key="2">
    <source>
        <dbReference type="Proteomes" id="UP001153292"/>
    </source>
</evidence>
<evidence type="ECO:0000313" key="1">
    <source>
        <dbReference type="EMBL" id="CAH0399263.1"/>
    </source>
</evidence>
<sequence length="178" mass="19264">MSRDQRTLKMEKLVVFTGMLALAAAAPAIILSHDAELHVPFSSKTTITKSSQHVDHGSTYVHALPVIHTAPVVHASPILHIEQPKTVITKNTAVLHSVPVIHHTYHVPQKTTVTKSNHQINHGSTHVVHASVVHTPVLIHSSPLVTLKSGDSAVSHHSSTVHETVPIVNTVPLVSYHH</sequence>
<keyword evidence="2" id="KW-1185">Reference proteome</keyword>
<reference evidence="1" key="1">
    <citation type="submission" date="2021-12" db="EMBL/GenBank/DDBJ databases">
        <authorList>
            <person name="King R."/>
        </authorList>
    </citation>
    <scope>NUCLEOTIDE SEQUENCE</scope>
</reference>
<name>A0ABN8B1L6_CHISP</name>
<dbReference type="Proteomes" id="UP001153292">
    <property type="component" value="Chromosome 13"/>
</dbReference>
<gene>
    <name evidence="1" type="ORF">CHILSU_LOCUS2399</name>
</gene>